<dbReference type="PANTHER" id="PTHR45339:SF1">
    <property type="entry name" value="HYBRID SIGNAL TRANSDUCTION HISTIDINE KINASE J"/>
    <property type="match status" value="1"/>
</dbReference>
<evidence type="ECO:0000313" key="15">
    <source>
        <dbReference type="Proteomes" id="UP000326725"/>
    </source>
</evidence>
<keyword evidence="9" id="KW-0175">Coiled coil</keyword>
<dbReference type="EMBL" id="CABVOU010000039">
    <property type="protein sequence ID" value="VVZ96380.1"/>
    <property type="molecule type" value="Genomic_DNA"/>
</dbReference>
<dbReference type="InterPro" id="IPR036097">
    <property type="entry name" value="HisK_dim/P_sf"/>
</dbReference>
<dbReference type="SUPFAM" id="SSF47384">
    <property type="entry name" value="Homodimeric domain of signal transducing histidine kinase"/>
    <property type="match status" value="1"/>
</dbReference>
<organism evidence="14 15">
    <name type="scientific">Halomonas lysinitropha</name>
    <dbReference type="NCBI Taxonomy" id="2607506"/>
    <lineage>
        <taxon>Bacteria</taxon>
        <taxon>Pseudomonadati</taxon>
        <taxon>Pseudomonadota</taxon>
        <taxon>Gammaproteobacteria</taxon>
        <taxon>Oceanospirillales</taxon>
        <taxon>Halomonadaceae</taxon>
        <taxon>Halomonas</taxon>
    </lineage>
</organism>
<keyword evidence="6 14" id="KW-0418">Kinase</keyword>
<dbReference type="Pfam" id="PF13185">
    <property type="entry name" value="GAF_2"/>
    <property type="match status" value="1"/>
</dbReference>
<dbReference type="InterPro" id="IPR005467">
    <property type="entry name" value="His_kinase_dom"/>
</dbReference>
<dbReference type="InterPro" id="IPR003661">
    <property type="entry name" value="HisK_dim/P_dom"/>
</dbReference>
<evidence type="ECO:0000313" key="14">
    <source>
        <dbReference type="EMBL" id="VVZ96380.1"/>
    </source>
</evidence>
<dbReference type="Pfam" id="PF00072">
    <property type="entry name" value="Response_reg"/>
    <property type="match status" value="1"/>
</dbReference>
<dbReference type="PRINTS" id="PR00344">
    <property type="entry name" value="BCTRLSENSOR"/>
</dbReference>
<evidence type="ECO:0000259" key="13">
    <source>
        <dbReference type="PROSITE" id="PS50885"/>
    </source>
</evidence>
<feature type="domain" description="Response regulatory" evidence="12">
    <location>
        <begin position="876"/>
        <end position="994"/>
    </location>
</feature>
<dbReference type="InterPro" id="IPR003018">
    <property type="entry name" value="GAF"/>
</dbReference>
<dbReference type="GO" id="GO:0000155">
    <property type="term" value="F:phosphorelay sensor kinase activity"/>
    <property type="evidence" value="ECO:0007669"/>
    <property type="project" value="InterPro"/>
</dbReference>
<dbReference type="CDD" id="cd00082">
    <property type="entry name" value="HisKA"/>
    <property type="match status" value="1"/>
</dbReference>
<dbReference type="PANTHER" id="PTHR45339">
    <property type="entry name" value="HYBRID SIGNAL TRANSDUCTION HISTIDINE KINASE J"/>
    <property type="match status" value="1"/>
</dbReference>
<dbReference type="InterPro" id="IPR001789">
    <property type="entry name" value="Sig_transdc_resp-reg_receiver"/>
</dbReference>
<dbReference type="PROSITE" id="PS50110">
    <property type="entry name" value="RESPONSE_REGULATORY"/>
    <property type="match status" value="1"/>
</dbReference>
<proteinExistence type="predicted"/>
<dbReference type="Pfam" id="PF00672">
    <property type="entry name" value="HAMP"/>
    <property type="match status" value="1"/>
</dbReference>
<dbReference type="GO" id="GO:0016020">
    <property type="term" value="C:membrane"/>
    <property type="evidence" value="ECO:0007669"/>
    <property type="project" value="UniProtKB-SubCell"/>
</dbReference>
<dbReference type="SMART" id="SM00388">
    <property type="entry name" value="HisKA"/>
    <property type="match status" value="1"/>
</dbReference>
<dbReference type="SUPFAM" id="SSF58104">
    <property type="entry name" value="Methyl-accepting chemotaxis protein (MCP) signaling domain"/>
    <property type="match status" value="1"/>
</dbReference>
<evidence type="ECO:0000259" key="12">
    <source>
        <dbReference type="PROSITE" id="PS50110"/>
    </source>
</evidence>
<dbReference type="SMART" id="SM00387">
    <property type="entry name" value="HATPase_c"/>
    <property type="match status" value="1"/>
</dbReference>
<feature type="coiled-coil region" evidence="9">
    <location>
        <begin position="508"/>
        <end position="560"/>
    </location>
</feature>
<dbReference type="EC" id="2.7.13.3" evidence="3"/>
<evidence type="ECO:0000256" key="10">
    <source>
        <dbReference type="SAM" id="MobiDB-lite"/>
    </source>
</evidence>
<evidence type="ECO:0000256" key="9">
    <source>
        <dbReference type="SAM" id="Coils"/>
    </source>
</evidence>
<dbReference type="PROSITE" id="PS50109">
    <property type="entry name" value="HIS_KIN"/>
    <property type="match status" value="1"/>
</dbReference>
<dbReference type="Proteomes" id="UP000326725">
    <property type="component" value="Unassembled WGS sequence"/>
</dbReference>
<keyword evidence="7" id="KW-0902">Two-component regulatory system</keyword>
<dbReference type="Gene3D" id="3.40.50.2300">
    <property type="match status" value="1"/>
</dbReference>
<name>A0A5K1I8V7_9GAMM</name>
<reference evidence="14 15" key="1">
    <citation type="submission" date="2019-09" db="EMBL/GenBank/DDBJ databases">
        <authorList>
            <person name="Criscuolo A."/>
        </authorList>
    </citation>
    <scope>NUCLEOTIDE SEQUENCE [LARGE SCALE GENOMIC DNA]</scope>
    <source>
        <strain evidence="15">3(2)</strain>
    </source>
</reference>
<evidence type="ECO:0000256" key="7">
    <source>
        <dbReference type="ARBA" id="ARBA00023012"/>
    </source>
</evidence>
<dbReference type="Pfam" id="PF00512">
    <property type="entry name" value="HisKA"/>
    <property type="match status" value="1"/>
</dbReference>
<feature type="domain" description="HAMP" evidence="13">
    <location>
        <begin position="193"/>
        <end position="245"/>
    </location>
</feature>
<keyword evidence="15" id="KW-1185">Reference proteome</keyword>
<evidence type="ECO:0000256" key="3">
    <source>
        <dbReference type="ARBA" id="ARBA00012438"/>
    </source>
</evidence>
<comment type="catalytic activity">
    <reaction evidence="1">
        <text>ATP + protein L-histidine = ADP + protein N-phospho-L-histidine.</text>
        <dbReference type="EC" id="2.7.13.3"/>
    </reaction>
</comment>
<keyword evidence="5 14" id="KW-0808">Transferase</keyword>
<dbReference type="InterPro" id="IPR003660">
    <property type="entry name" value="HAMP_dom"/>
</dbReference>
<dbReference type="FunFam" id="3.30.565.10:FF:000010">
    <property type="entry name" value="Sensor histidine kinase RcsC"/>
    <property type="match status" value="1"/>
</dbReference>
<dbReference type="Gene3D" id="3.30.565.10">
    <property type="entry name" value="Histidine kinase-like ATPase, C-terminal domain"/>
    <property type="match status" value="1"/>
</dbReference>
<evidence type="ECO:0000256" key="4">
    <source>
        <dbReference type="ARBA" id="ARBA00022553"/>
    </source>
</evidence>
<dbReference type="SMART" id="SM00448">
    <property type="entry name" value="REC"/>
    <property type="match status" value="1"/>
</dbReference>
<dbReference type="SUPFAM" id="SSF52172">
    <property type="entry name" value="CheY-like"/>
    <property type="match status" value="1"/>
</dbReference>
<dbReference type="Pfam" id="PF18947">
    <property type="entry name" value="HAMP_2"/>
    <property type="match status" value="2"/>
</dbReference>
<evidence type="ECO:0000256" key="2">
    <source>
        <dbReference type="ARBA" id="ARBA00004370"/>
    </source>
</evidence>
<dbReference type="SUPFAM" id="SSF55874">
    <property type="entry name" value="ATPase domain of HSP90 chaperone/DNA topoisomerase II/histidine kinase"/>
    <property type="match status" value="1"/>
</dbReference>
<dbReference type="RefSeq" id="WP_151444180.1">
    <property type="nucleotide sequence ID" value="NZ_CABVOU010000039.1"/>
</dbReference>
<feature type="domain" description="HAMP" evidence="13">
    <location>
        <begin position="285"/>
        <end position="337"/>
    </location>
</feature>
<feature type="modified residue" description="4-aspartylphosphate" evidence="8">
    <location>
        <position position="927"/>
    </location>
</feature>
<sequence>MLDTTLDLHAGETGAHLLNVMARVKEGDFTARMPLDWTGVPGKVADGLNDIIIANQSLERELARVSDLVGTEGRLSQRASLVGQTQAWSKSIGSVNSLIEALAAPVGEMRDVIGAVAVGNLSQRVSADVRGEMLDLKETINGNVDQLNVFVSEVTRVAREVGTEGKLGQAAASSLEVHGAWKDVIESMNLMAGNLTGQVRNIAEVTTAVANGDLSKKITIDVNGEFLELKNTVNSMVDQLNAFAGEVTRVAREVGVEGELGGQARSTEIGGVWKDLTDNVNQLAANLTDQVRAIAEVAAAVTEGDLTRQVNIEARGEVAALMDSLNEMIRNLRETTRQNLEQDWLKTNRERFTRMLQGQRDLSTVSSTILSELAPLVSAQHGVFYTMTGSSDATDPVLTLQAGYAFEERRTLSTRFRLGEGLVGQCAKEKKRILLTEVPGDYVRINSGLGASPPLNIVVLPILFEGSVRAVVELASFNAFTETHLTFLDQLAESIGLVLNSLEANTLTETLLAQAQSLAEELRTQQEELRASNEDLGKQAELLAEQNTEAEASRDLLEEKAGQLTLSSKYKSEFIANMSHELRTPLNSLLMLAEQLETNPDGNMTAVQVEYASVIRSSGQDLLALLNGILDLAKVESGTVVATLAEVSVEALCETLRSEFAPAAKVQGLEFSIEIAPGCPTSLVTDLQRLRQILKNLLANAFKFTTEGGIRVSIGSAQSGWRAENTALELASAVIAFCVSDTGIGIKPEDHDRIFEEFAQCDGSTGRSYGGTGLGLSISRKLASLLHGEITVSSTPGQGSAFTLFLPVEETTGQAKPVDKPVMTSQAKRPPLPTEPARPVFHHPVVEPGRLKEKAPSSPATLHPARQAPADLKGTRVLVVDDDFRNLFALTALLERSRAKVLTAESGADALALLVDDGGAVDIVLMDIMMPVMDGYETIRAIRSLEGLRDLPIIAVTGKVVSGERERCIAAGANDYVPKPVDTNELLRALEPWLQQAVTLP</sequence>
<dbReference type="InterPro" id="IPR004358">
    <property type="entry name" value="Sig_transdc_His_kin-like_C"/>
</dbReference>
<protein>
    <recommendedName>
        <fullName evidence="3">histidine kinase</fullName>
        <ecNumber evidence="3">2.7.13.3</ecNumber>
    </recommendedName>
</protein>
<dbReference type="InterPro" id="IPR029016">
    <property type="entry name" value="GAF-like_dom_sf"/>
</dbReference>
<evidence type="ECO:0000256" key="6">
    <source>
        <dbReference type="ARBA" id="ARBA00022777"/>
    </source>
</evidence>
<comment type="subcellular location">
    <subcellularLocation>
        <location evidence="2">Membrane</location>
    </subcellularLocation>
</comment>
<keyword evidence="4 8" id="KW-0597">Phosphoprotein</keyword>
<accession>A0A5K1I8V7</accession>
<dbReference type="Gene3D" id="1.20.120.1530">
    <property type="match status" value="2"/>
</dbReference>
<dbReference type="Gene3D" id="3.30.450.40">
    <property type="match status" value="1"/>
</dbReference>
<dbReference type="InterPro" id="IPR036890">
    <property type="entry name" value="HATPase_C_sf"/>
</dbReference>
<feature type="domain" description="HAMP" evidence="13">
    <location>
        <begin position="100"/>
        <end position="152"/>
    </location>
</feature>
<dbReference type="InterPro" id="IPR011006">
    <property type="entry name" value="CheY-like_superfamily"/>
</dbReference>
<dbReference type="CDD" id="cd16922">
    <property type="entry name" value="HATPase_EvgS-ArcB-TorS-like"/>
    <property type="match status" value="1"/>
</dbReference>
<dbReference type="CDD" id="cd17546">
    <property type="entry name" value="REC_hyHK_CKI1_RcsC-like"/>
    <property type="match status" value="1"/>
</dbReference>
<dbReference type="Gene3D" id="1.10.287.130">
    <property type="match status" value="1"/>
</dbReference>
<evidence type="ECO:0000256" key="5">
    <source>
        <dbReference type="ARBA" id="ARBA00022679"/>
    </source>
</evidence>
<dbReference type="SMART" id="SM00065">
    <property type="entry name" value="GAF"/>
    <property type="match status" value="1"/>
</dbReference>
<dbReference type="AlphaFoldDB" id="A0A5K1I8V7"/>
<gene>
    <name evidence="14" type="primary">luxQ</name>
    <name evidence="14" type="ORF">HALO32_02476</name>
</gene>
<dbReference type="Pfam" id="PF02518">
    <property type="entry name" value="HATPase_c"/>
    <property type="match status" value="1"/>
</dbReference>
<feature type="domain" description="Histidine kinase" evidence="11">
    <location>
        <begin position="577"/>
        <end position="810"/>
    </location>
</feature>
<feature type="region of interest" description="Disordered" evidence="10">
    <location>
        <begin position="815"/>
        <end position="840"/>
    </location>
</feature>
<evidence type="ECO:0000256" key="8">
    <source>
        <dbReference type="PROSITE-ProRule" id="PRU00169"/>
    </source>
</evidence>
<dbReference type="InterPro" id="IPR003594">
    <property type="entry name" value="HATPase_dom"/>
</dbReference>
<dbReference type="CDD" id="cd06225">
    <property type="entry name" value="HAMP"/>
    <property type="match status" value="2"/>
</dbReference>
<dbReference type="SMART" id="SM00304">
    <property type="entry name" value="HAMP"/>
    <property type="match status" value="3"/>
</dbReference>
<dbReference type="SUPFAM" id="SSF55781">
    <property type="entry name" value="GAF domain-like"/>
    <property type="match status" value="1"/>
</dbReference>
<dbReference type="PROSITE" id="PS50885">
    <property type="entry name" value="HAMP"/>
    <property type="match status" value="3"/>
</dbReference>
<dbReference type="FunFam" id="1.20.120.1530:FF:000002">
    <property type="entry name" value="Two-component osmosensing histidine kinase"/>
    <property type="match status" value="1"/>
</dbReference>
<evidence type="ECO:0000256" key="1">
    <source>
        <dbReference type="ARBA" id="ARBA00000085"/>
    </source>
</evidence>
<evidence type="ECO:0000259" key="11">
    <source>
        <dbReference type="PROSITE" id="PS50109"/>
    </source>
</evidence>